<dbReference type="InterPro" id="IPR036895">
    <property type="entry name" value="Uracil-DNA_glycosylase-like_sf"/>
</dbReference>
<evidence type="ECO:0000313" key="2">
    <source>
        <dbReference type="Proteomes" id="UP000460318"/>
    </source>
</evidence>
<dbReference type="SUPFAM" id="SSF52141">
    <property type="entry name" value="Uracil-DNA glycosylase-like"/>
    <property type="match status" value="1"/>
</dbReference>
<dbReference type="RefSeq" id="WP_160499971.1">
    <property type="nucleotide sequence ID" value="NZ_WUBI01000004.1"/>
</dbReference>
<comment type="caution">
    <text evidence="1">The sequence shown here is derived from an EMBL/GenBank/DDBJ whole genome shotgun (WGS) entry which is preliminary data.</text>
</comment>
<name>A0A7X3IPA0_9BACL</name>
<evidence type="ECO:0008006" key="3">
    <source>
        <dbReference type="Google" id="ProtNLM"/>
    </source>
</evidence>
<proteinExistence type="predicted"/>
<protein>
    <recommendedName>
        <fullName evidence="3">Uracil-DNA glycosylase-like domain-containing protein</fullName>
    </recommendedName>
</protein>
<sequence length="247" mass="27937">MKTASLLERYKPAIRRLPHGRDLTRQDLLTDAFRMTAEGRIAMYYAPHNEWINDSAKVVILGITPGWTQMKIAFQAVRDGLDEGCTDEEVLRRAKREAGFAGTMRQHLIGMLDCLGLQNELCIESSADLFGERASLLHTTSLLKYPVFAGERNYTGANPDILASALLRGQALSSLEELKELPDALLIPLGKAVERVLRWLADQGHFAGQRVLWGFPHPSGANGHRQRQFEENKEKMQTIFTEFFRER</sequence>
<dbReference type="AlphaFoldDB" id="A0A7X3IPA0"/>
<accession>A0A7X3IPA0</accession>
<organism evidence="1 2">
    <name type="scientific">Paenibacillus dendrobii</name>
    <dbReference type="NCBI Taxonomy" id="2691084"/>
    <lineage>
        <taxon>Bacteria</taxon>
        <taxon>Bacillati</taxon>
        <taxon>Bacillota</taxon>
        <taxon>Bacilli</taxon>
        <taxon>Bacillales</taxon>
        <taxon>Paenibacillaceae</taxon>
        <taxon>Paenibacillus</taxon>
    </lineage>
</organism>
<evidence type="ECO:0000313" key="1">
    <source>
        <dbReference type="EMBL" id="MWV46380.1"/>
    </source>
</evidence>
<dbReference type="EMBL" id="WUBI01000004">
    <property type="protein sequence ID" value="MWV46380.1"/>
    <property type="molecule type" value="Genomic_DNA"/>
</dbReference>
<gene>
    <name evidence="1" type="ORF">GRF59_22510</name>
</gene>
<reference evidence="1 2" key="1">
    <citation type="submission" date="2019-12" db="EMBL/GenBank/DDBJ databases">
        <title>Paenibacillus sp. nov., an endophytic bacterium isolated from the stem of Dendrobium.</title>
        <authorList>
            <person name="Zhao R."/>
        </authorList>
    </citation>
    <scope>NUCLEOTIDE SEQUENCE [LARGE SCALE GENOMIC DNA]</scope>
    <source>
        <strain evidence="1 2">HJL G12</strain>
    </source>
</reference>
<keyword evidence="2" id="KW-1185">Reference proteome</keyword>
<dbReference type="Proteomes" id="UP000460318">
    <property type="component" value="Unassembled WGS sequence"/>
</dbReference>